<dbReference type="EMBL" id="DVFV01000117">
    <property type="protein sequence ID" value="HIQ91314.1"/>
    <property type="molecule type" value="Genomic_DNA"/>
</dbReference>
<feature type="transmembrane region" description="Helical" evidence="2">
    <location>
        <begin position="21"/>
        <end position="43"/>
    </location>
</feature>
<dbReference type="GO" id="GO:0051301">
    <property type="term" value="P:cell division"/>
    <property type="evidence" value="ECO:0007669"/>
    <property type="project" value="InterPro"/>
</dbReference>
<organism evidence="3 4">
    <name type="scientific">Candidatus Coprosoma intestinipullorum</name>
    <dbReference type="NCBI Taxonomy" id="2840752"/>
    <lineage>
        <taxon>Bacteria</taxon>
        <taxon>Bacillati</taxon>
        <taxon>Bacillota</taxon>
        <taxon>Bacillota incertae sedis</taxon>
        <taxon>Candidatus Coprosoma</taxon>
    </lineage>
</organism>
<dbReference type="PANTHER" id="PTHR40027:SF1">
    <property type="entry name" value="CELL DIVISION PROTEIN DIVIC"/>
    <property type="match status" value="1"/>
</dbReference>
<dbReference type="AlphaFoldDB" id="A0A9D0ZS65"/>
<gene>
    <name evidence="3" type="ORF">IAB27_06820</name>
</gene>
<dbReference type="Pfam" id="PF04977">
    <property type="entry name" value="DivIC"/>
    <property type="match status" value="1"/>
</dbReference>
<reference evidence="3" key="2">
    <citation type="journal article" date="2021" name="PeerJ">
        <title>Extensive microbial diversity within the chicken gut microbiome revealed by metagenomics and culture.</title>
        <authorList>
            <person name="Gilroy R."/>
            <person name="Ravi A."/>
            <person name="Getino M."/>
            <person name="Pursley I."/>
            <person name="Horton D.L."/>
            <person name="Alikhan N.F."/>
            <person name="Baker D."/>
            <person name="Gharbi K."/>
            <person name="Hall N."/>
            <person name="Watson M."/>
            <person name="Adriaenssens E.M."/>
            <person name="Foster-Nyarko E."/>
            <person name="Jarju S."/>
            <person name="Secka A."/>
            <person name="Antonio M."/>
            <person name="Oren A."/>
            <person name="Chaudhuri R.R."/>
            <person name="La Ragione R."/>
            <person name="Hildebrand F."/>
            <person name="Pallen M.J."/>
        </authorList>
    </citation>
    <scope>NUCLEOTIDE SEQUENCE</scope>
    <source>
        <strain evidence="3">CHK147-3167</strain>
    </source>
</reference>
<keyword evidence="1" id="KW-0175">Coiled coil</keyword>
<dbReference type="PANTHER" id="PTHR40027">
    <property type="entry name" value="CELL DIVISION PROTEIN DIVIC"/>
    <property type="match status" value="1"/>
</dbReference>
<evidence type="ECO:0000313" key="3">
    <source>
        <dbReference type="EMBL" id="HIQ91314.1"/>
    </source>
</evidence>
<keyword evidence="2" id="KW-1133">Transmembrane helix</keyword>
<feature type="coiled-coil region" evidence="1">
    <location>
        <begin position="40"/>
        <end position="74"/>
    </location>
</feature>
<name>A0A9D0ZS65_9FIRM</name>
<dbReference type="Proteomes" id="UP000886786">
    <property type="component" value="Unassembled WGS sequence"/>
</dbReference>
<dbReference type="InterPro" id="IPR039076">
    <property type="entry name" value="DivIC"/>
</dbReference>
<evidence type="ECO:0000256" key="1">
    <source>
        <dbReference type="SAM" id="Coils"/>
    </source>
</evidence>
<feature type="transmembrane region" description="Helical" evidence="2">
    <location>
        <begin position="116"/>
        <end position="134"/>
    </location>
</feature>
<comment type="caution">
    <text evidence="3">The sequence shown here is derived from an EMBL/GenBank/DDBJ whole genome shotgun (WGS) entry which is preliminary data.</text>
</comment>
<reference evidence="3" key="1">
    <citation type="submission" date="2020-10" db="EMBL/GenBank/DDBJ databases">
        <authorList>
            <person name="Gilroy R."/>
        </authorList>
    </citation>
    <scope>NUCLEOTIDE SEQUENCE</scope>
    <source>
        <strain evidence="3">CHK147-3167</strain>
    </source>
</reference>
<dbReference type="InterPro" id="IPR007060">
    <property type="entry name" value="FtsL/DivIC"/>
</dbReference>
<keyword evidence="2" id="KW-0472">Membrane</keyword>
<protein>
    <submittedName>
        <fullName evidence="3">Septum formation initiator family protein</fullName>
    </submittedName>
</protein>
<proteinExistence type="predicted"/>
<accession>A0A9D0ZS65</accession>
<evidence type="ECO:0000256" key="2">
    <source>
        <dbReference type="SAM" id="Phobius"/>
    </source>
</evidence>
<keyword evidence="2" id="KW-0812">Transmembrane</keyword>
<sequence>MAKSRQVPKTAKRRLAVLGPIAVFIIGYCIFTVITTATSLYSLTNENKELNDKLSSLKSEATSLKTEITKLQDKDYVARYARENYLYTKDGEYVIKVDDTKETKNQTKKTDKTQTYIYYGCIAVIVLIILFIIIKHRRSKKKKNKKVRK</sequence>
<evidence type="ECO:0000313" key="4">
    <source>
        <dbReference type="Proteomes" id="UP000886786"/>
    </source>
</evidence>